<dbReference type="GO" id="GO:0004511">
    <property type="term" value="F:tyrosine 3-monooxygenase activity"/>
    <property type="evidence" value="ECO:0007669"/>
    <property type="project" value="TreeGrafter"/>
</dbReference>
<evidence type="ECO:0000313" key="10">
    <source>
        <dbReference type="Proteomes" id="UP000812440"/>
    </source>
</evidence>
<evidence type="ECO:0000256" key="6">
    <source>
        <dbReference type="ARBA" id="ARBA00023033"/>
    </source>
</evidence>
<evidence type="ECO:0000313" key="9">
    <source>
        <dbReference type="EMBL" id="KAG8439427.1"/>
    </source>
</evidence>
<dbReference type="InterPro" id="IPR045865">
    <property type="entry name" value="ACT-like_dom_sf"/>
</dbReference>
<accession>A0A8T2J733</accession>
<feature type="binding site" evidence="7">
    <location>
        <position position="304"/>
    </location>
    <ligand>
        <name>Fe cation</name>
        <dbReference type="ChEBI" id="CHEBI:24875"/>
    </ligand>
</feature>
<dbReference type="SUPFAM" id="SSF56534">
    <property type="entry name" value="Aromatic aminoacid monoxygenases, catalytic and oligomerization domains"/>
    <property type="match status" value="1"/>
</dbReference>
<keyword evidence="3 7" id="KW-0479">Metal-binding</keyword>
<dbReference type="InterPro" id="IPR036329">
    <property type="entry name" value="Aro-AA_hydroxylase_C_sf"/>
</dbReference>
<dbReference type="GO" id="GO:0005737">
    <property type="term" value="C:cytoplasm"/>
    <property type="evidence" value="ECO:0007669"/>
    <property type="project" value="TreeGrafter"/>
</dbReference>
<dbReference type="Pfam" id="PF00351">
    <property type="entry name" value="Biopterin_H"/>
    <property type="match status" value="2"/>
</dbReference>
<dbReference type="Gene3D" id="3.30.70.260">
    <property type="match status" value="1"/>
</dbReference>
<evidence type="ECO:0000256" key="4">
    <source>
        <dbReference type="ARBA" id="ARBA00023002"/>
    </source>
</evidence>
<gene>
    <name evidence="9" type="ORF">GDO86_005584</name>
</gene>
<feature type="domain" description="Biopterin-dependent aromatic amino acid hydroxylase family profile" evidence="8">
    <location>
        <begin position="123"/>
        <end position="276"/>
    </location>
</feature>
<dbReference type="OrthoDB" id="983542at2759"/>
<dbReference type="GO" id="GO:0005506">
    <property type="term" value="F:iron ion binding"/>
    <property type="evidence" value="ECO:0007669"/>
    <property type="project" value="InterPro"/>
</dbReference>
<dbReference type="Proteomes" id="UP000812440">
    <property type="component" value="Chromosome 3"/>
</dbReference>
<dbReference type="EMBL" id="JAACNH010000006">
    <property type="protein sequence ID" value="KAG8439427.1"/>
    <property type="molecule type" value="Genomic_DNA"/>
</dbReference>
<evidence type="ECO:0000256" key="3">
    <source>
        <dbReference type="ARBA" id="ARBA00022723"/>
    </source>
</evidence>
<proteinExistence type="inferred from homology"/>
<dbReference type="InterPro" id="IPR001273">
    <property type="entry name" value="ArAA_hydroxylase"/>
</dbReference>
<dbReference type="PANTHER" id="PTHR11473">
    <property type="entry name" value="AROMATIC AMINO ACID HYDROXYLASE"/>
    <property type="match status" value="1"/>
</dbReference>
<evidence type="ECO:0000256" key="1">
    <source>
        <dbReference type="ARBA" id="ARBA00001954"/>
    </source>
</evidence>
<reference evidence="9" key="1">
    <citation type="thesis" date="2020" institute="ProQuest LLC" country="789 East Eisenhower Parkway, Ann Arbor, MI, USA">
        <title>Comparative Genomics and Chromosome Evolution.</title>
        <authorList>
            <person name="Mudd A.B."/>
        </authorList>
    </citation>
    <scope>NUCLEOTIDE SEQUENCE</scope>
    <source>
        <strain evidence="9">Female2</strain>
        <tissue evidence="9">Blood</tissue>
    </source>
</reference>
<evidence type="ECO:0000256" key="7">
    <source>
        <dbReference type="PIRSR" id="PIRSR601273-2"/>
    </source>
</evidence>
<keyword evidence="5 7" id="KW-0408">Iron</keyword>
<keyword evidence="10" id="KW-1185">Reference proteome</keyword>
<comment type="cofactor">
    <cofactor evidence="1 7">
        <name>Fe(2+)</name>
        <dbReference type="ChEBI" id="CHEBI:29033"/>
    </cofactor>
</comment>
<evidence type="ECO:0000256" key="5">
    <source>
        <dbReference type="ARBA" id="ARBA00023004"/>
    </source>
</evidence>
<dbReference type="PRINTS" id="PR00372">
    <property type="entry name" value="FYWHYDRXLASE"/>
</dbReference>
<dbReference type="GO" id="GO:0043204">
    <property type="term" value="C:perikaryon"/>
    <property type="evidence" value="ECO:0007669"/>
    <property type="project" value="TreeGrafter"/>
</dbReference>
<name>A0A8T2J733_9PIPI</name>
<dbReference type="GO" id="GO:0006585">
    <property type="term" value="P:dopamine biosynthetic process from tyrosine"/>
    <property type="evidence" value="ECO:0007669"/>
    <property type="project" value="TreeGrafter"/>
</dbReference>
<organism evidence="9 10">
    <name type="scientific">Hymenochirus boettgeri</name>
    <name type="common">Congo dwarf clawed frog</name>
    <dbReference type="NCBI Taxonomy" id="247094"/>
    <lineage>
        <taxon>Eukaryota</taxon>
        <taxon>Metazoa</taxon>
        <taxon>Chordata</taxon>
        <taxon>Craniata</taxon>
        <taxon>Vertebrata</taxon>
        <taxon>Euteleostomi</taxon>
        <taxon>Amphibia</taxon>
        <taxon>Batrachia</taxon>
        <taxon>Anura</taxon>
        <taxon>Pipoidea</taxon>
        <taxon>Pipidae</taxon>
        <taxon>Pipinae</taxon>
        <taxon>Hymenochirus</taxon>
    </lineage>
</organism>
<dbReference type="GO" id="GO:0030424">
    <property type="term" value="C:axon"/>
    <property type="evidence" value="ECO:0007669"/>
    <property type="project" value="TreeGrafter"/>
</dbReference>
<feature type="domain" description="Biopterin-dependent aromatic amino acid hydroxylase family profile" evidence="8">
    <location>
        <begin position="278"/>
        <end position="426"/>
    </location>
</feature>
<keyword evidence="6" id="KW-0503">Monooxygenase</keyword>
<comment type="caution">
    <text evidence="9">The sequence shown here is derived from an EMBL/GenBank/DDBJ whole genome shotgun (WGS) entry which is preliminary data.</text>
</comment>
<dbReference type="PANTHER" id="PTHR11473:SF40">
    <property type="entry name" value="TYROSINE 3-MONOOXYGENASE"/>
    <property type="match status" value="1"/>
</dbReference>
<dbReference type="Gene3D" id="1.10.800.10">
    <property type="entry name" value="Aromatic amino acid hydroxylase"/>
    <property type="match status" value="2"/>
</dbReference>
<dbReference type="InterPro" id="IPR019774">
    <property type="entry name" value="Aromatic-AA_hydroxylase_C"/>
</dbReference>
<dbReference type="AlphaFoldDB" id="A0A8T2J733"/>
<dbReference type="Pfam" id="PF21417">
    <property type="entry name" value="TH_ACT"/>
    <property type="match status" value="1"/>
</dbReference>
<dbReference type="SUPFAM" id="SSF55021">
    <property type="entry name" value="ACT-like"/>
    <property type="match status" value="1"/>
</dbReference>
<sequence>MKAEVRCLPCAQLPGRKRSLMEGVSMNNGITGESARQENKSLKRDCPDDCISTLNLIFSVKNPGTSGLTTSLDVLQKFEAQIHHIETRPAGKSKIRGNCLECFVQCDIPSSSISLLATALANVADEVKTIKEETFPSFPRKLQDLDKCHHLIVKYDPSLDPDHPGFGDQNYKKRRAFFTKLAFNYKIGDLLPRVDYTAEETETWRQIYKTLRSLYADYACKQYLDALHLLEEYNIFRDNSIPQLQEVSGFLKERTGFTLRPTAGLLSARDFLACLAFRDIGLASLGVSDVDIKKLSTLYWFTVEFGLCKQNGSIKAYGAGLLSSYGELLYALTNEPVIRPFDPEVTAVQPYQDASFQPVYFVSENFEDSIYKLRQYAMKMKRPFSIQYDSFTSSIEVIDSLQKVKNSLKHMEAELSHLCFALDSISYT</sequence>
<protein>
    <recommendedName>
        <fullName evidence="8">Biopterin-dependent aromatic amino acid hydroxylase family profile domain-containing protein</fullName>
    </recommendedName>
</protein>
<comment type="similarity">
    <text evidence="2">Belongs to the biopterin-dependent aromatic amino acid hydroxylase family.</text>
</comment>
<dbReference type="InterPro" id="IPR036951">
    <property type="entry name" value="ArAA_hydroxylase_sf"/>
</dbReference>
<keyword evidence="4" id="KW-0560">Oxidoreductase</keyword>
<evidence type="ECO:0000256" key="2">
    <source>
        <dbReference type="ARBA" id="ARBA00009712"/>
    </source>
</evidence>
<dbReference type="InterPro" id="IPR049321">
    <property type="entry name" value="TH_ACT"/>
</dbReference>
<evidence type="ECO:0000259" key="8">
    <source>
        <dbReference type="PROSITE" id="PS51410"/>
    </source>
</evidence>
<dbReference type="PROSITE" id="PS51410">
    <property type="entry name" value="BH4_AAA_HYDROXYL_2"/>
    <property type="match status" value="2"/>
</dbReference>